<feature type="non-terminal residue" evidence="1">
    <location>
        <position position="168"/>
    </location>
</feature>
<evidence type="ECO:0000313" key="2">
    <source>
        <dbReference type="Proteomes" id="UP001150603"/>
    </source>
</evidence>
<protein>
    <submittedName>
        <fullName evidence="1">Uncharacterized protein</fullName>
    </submittedName>
</protein>
<organism evidence="1 2">
    <name type="scientific">Linderina macrospora</name>
    <dbReference type="NCBI Taxonomy" id="4868"/>
    <lineage>
        <taxon>Eukaryota</taxon>
        <taxon>Fungi</taxon>
        <taxon>Fungi incertae sedis</taxon>
        <taxon>Zoopagomycota</taxon>
        <taxon>Kickxellomycotina</taxon>
        <taxon>Kickxellomycetes</taxon>
        <taxon>Kickxellales</taxon>
        <taxon>Kickxellaceae</taxon>
        <taxon>Linderina</taxon>
    </lineage>
</organism>
<proteinExistence type="predicted"/>
<dbReference type="Proteomes" id="UP001150603">
    <property type="component" value="Unassembled WGS sequence"/>
</dbReference>
<evidence type="ECO:0000313" key="1">
    <source>
        <dbReference type="EMBL" id="KAJ1933592.1"/>
    </source>
</evidence>
<sequence>MTAALSTDAWRLLVEAEIDTVVRELRKNALWAEVVERDGVGALWVGGSRWPGFHQSLRKSVLEPTSASAADNTVWTSTKIKQYMDEFSSRRSFGKVGTNIGMAAFGAKDDDNEDDAYAVSRIMMLESFLLLREAINGVSDPRTMDPQQLLDPFLLVIRDAETTGPITR</sequence>
<dbReference type="EMBL" id="JANBPW010005004">
    <property type="protein sequence ID" value="KAJ1933592.1"/>
    <property type="molecule type" value="Genomic_DNA"/>
</dbReference>
<comment type="caution">
    <text evidence="1">The sequence shown here is derived from an EMBL/GenBank/DDBJ whole genome shotgun (WGS) entry which is preliminary data.</text>
</comment>
<name>A0ACC1J113_9FUNG</name>
<reference evidence="1" key="1">
    <citation type="submission" date="2022-07" db="EMBL/GenBank/DDBJ databases">
        <title>Phylogenomic reconstructions and comparative analyses of Kickxellomycotina fungi.</title>
        <authorList>
            <person name="Reynolds N.K."/>
            <person name="Stajich J.E."/>
            <person name="Barry K."/>
            <person name="Grigoriev I.V."/>
            <person name="Crous P."/>
            <person name="Smith M.E."/>
        </authorList>
    </citation>
    <scope>NUCLEOTIDE SEQUENCE</scope>
    <source>
        <strain evidence="1">NRRL 5244</strain>
    </source>
</reference>
<keyword evidence="2" id="KW-1185">Reference proteome</keyword>
<gene>
    <name evidence="1" type="ORF">FBU59_005978</name>
</gene>
<accession>A0ACC1J113</accession>